<feature type="transmembrane region" description="Helical" evidence="3">
    <location>
        <begin position="763"/>
        <end position="784"/>
    </location>
</feature>
<dbReference type="SUPFAM" id="SSF48403">
    <property type="entry name" value="Ankyrin repeat"/>
    <property type="match status" value="2"/>
</dbReference>
<feature type="compositionally biased region" description="Basic and acidic residues" evidence="2">
    <location>
        <begin position="508"/>
        <end position="526"/>
    </location>
</feature>
<feature type="transmembrane region" description="Helical" evidence="3">
    <location>
        <begin position="680"/>
        <end position="698"/>
    </location>
</feature>
<dbReference type="Pfam" id="PF13962">
    <property type="entry name" value="PGG"/>
    <property type="match status" value="1"/>
</dbReference>
<gene>
    <name evidence="5" type="ORF">HPP92_023217</name>
</gene>
<evidence type="ECO:0000259" key="4">
    <source>
        <dbReference type="Pfam" id="PF13962"/>
    </source>
</evidence>
<dbReference type="EMBL" id="JADCNM010000012">
    <property type="protein sequence ID" value="KAG0460089.1"/>
    <property type="molecule type" value="Genomic_DNA"/>
</dbReference>
<protein>
    <recommendedName>
        <fullName evidence="4">PGG domain-containing protein</fullName>
    </recommendedName>
</protein>
<feature type="repeat" description="ANK" evidence="1">
    <location>
        <begin position="177"/>
        <end position="209"/>
    </location>
</feature>
<dbReference type="OrthoDB" id="769595at2759"/>
<feature type="region of interest" description="Disordered" evidence="2">
    <location>
        <begin position="391"/>
        <end position="410"/>
    </location>
</feature>
<dbReference type="InterPro" id="IPR036770">
    <property type="entry name" value="Ankyrin_rpt-contain_sf"/>
</dbReference>
<name>A0A835UEJ5_VANPL</name>
<dbReference type="SMART" id="SM00248">
    <property type="entry name" value="ANK"/>
    <property type="match status" value="5"/>
</dbReference>
<dbReference type="PANTHER" id="PTHR24177">
    <property type="entry name" value="CASKIN"/>
    <property type="match status" value="1"/>
</dbReference>
<dbReference type="InterPro" id="IPR002110">
    <property type="entry name" value="Ankyrin_rpt"/>
</dbReference>
<keyword evidence="3" id="KW-0472">Membrane</keyword>
<dbReference type="AlphaFoldDB" id="A0A835UEJ5"/>
<accession>A0A835UEJ5</accession>
<dbReference type="Pfam" id="PF12796">
    <property type="entry name" value="Ank_2"/>
    <property type="match status" value="1"/>
</dbReference>
<keyword evidence="3" id="KW-1133">Transmembrane helix</keyword>
<sequence>MANLVFKGPLDFNSINYDPNSYRGMWQRDGGTMEARKQLIKGASILPNTTKVSLFNVQGKVFFLLRFVVDMMTANVSDFAQTTGFHVKVKPGQEPILYMEEEAGIDSKQLFKYVMDGKWDAVVDMYKNPLAQRAKVTRAQYTVLHLAVSEGDEEVVEKLLGHIKEKAEEILCLKNEVGDTPLHIAAALGLTRICRLLADKGKDSAFNARNSARETPLYVAAHHGKKEAFFALQDRVTKPDQPISFCRRGDGNTILHAAVHGEYFDLAFEIIKLYPNLVNSNNEMGQSALHILADKPLVFKSGRRFRRVDKLIYACIIVDPLKPKYKPNKSDMRREEGTKMDDEINLPENYATCFDLYRGLRTIYHLIVSCFSERSIKGCCIAVEGENEHTQHASSSNDLERADKHGEKPSVKQRIPENYITAFYFLKIVIKVLLVLLGIGIRRIENLRRKKIKHERAYQVMKELVGQASNWEYDKDGKQPDKDQKHDKEIDTSEPPQEDTSNYNGENSEEKSQTKNQKKDQKVEKPVEETPILIAAMKGVTEMVKKILDTFPIAVQDFDSNHKNVILLSVQHRQPQVYKLMLERKMMRDSVFGKVDKDGNSALHLAARSAGDSHLWVIPGAALQMQWEIKWYKFVKYSMEPSFFQQYNKEGKTAKQIFIESHVNLTEEGGKWLTNTSQSCTVVAALIATVAFASATTVPGGLDQQTGYPVLERKPAFAVFAVSALVALCFSVTSLITFLAVLTSRYQEKDFERDLPMKLILGLSTLFMSIAAMLVSFCSGHFFVLEDRLRYGAFPIYVATCLPITFFAASQFPLYIDLVRAIIAPVPERTDKSLSF</sequence>
<feature type="transmembrane region" description="Helical" evidence="3">
    <location>
        <begin position="796"/>
        <end position="816"/>
    </location>
</feature>
<dbReference type="PROSITE" id="PS50297">
    <property type="entry name" value="ANK_REP_REGION"/>
    <property type="match status" value="1"/>
</dbReference>
<evidence type="ECO:0000256" key="2">
    <source>
        <dbReference type="SAM" id="MobiDB-lite"/>
    </source>
</evidence>
<dbReference type="Gene3D" id="1.25.40.20">
    <property type="entry name" value="Ankyrin repeat-containing domain"/>
    <property type="match status" value="2"/>
</dbReference>
<comment type="caution">
    <text evidence="5">The sequence shown here is derived from an EMBL/GenBank/DDBJ whole genome shotgun (WGS) entry which is preliminary data.</text>
</comment>
<reference evidence="5 6" key="1">
    <citation type="journal article" date="2020" name="Nat. Food">
        <title>A phased Vanilla planifolia genome enables genetic improvement of flavour and production.</title>
        <authorList>
            <person name="Hasing T."/>
            <person name="Tang H."/>
            <person name="Brym M."/>
            <person name="Khazi F."/>
            <person name="Huang T."/>
            <person name="Chambers A.H."/>
        </authorList>
    </citation>
    <scope>NUCLEOTIDE SEQUENCE [LARGE SCALE GENOMIC DNA]</scope>
    <source>
        <tissue evidence="5">Leaf</tissue>
    </source>
</reference>
<evidence type="ECO:0000256" key="3">
    <source>
        <dbReference type="SAM" id="Phobius"/>
    </source>
</evidence>
<feature type="compositionally biased region" description="Basic and acidic residues" evidence="2">
    <location>
        <begin position="398"/>
        <end position="410"/>
    </location>
</feature>
<evidence type="ECO:0000313" key="5">
    <source>
        <dbReference type="EMBL" id="KAG0460089.1"/>
    </source>
</evidence>
<evidence type="ECO:0000256" key="1">
    <source>
        <dbReference type="PROSITE-ProRule" id="PRU00023"/>
    </source>
</evidence>
<keyword evidence="3" id="KW-0812">Transmembrane</keyword>
<feature type="compositionally biased region" description="Polar residues" evidence="2">
    <location>
        <begin position="494"/>
        <end position="506"/>
    </location>
</feature>
<feature type="transmembrane region" description="Helical" evidence="3">
    <location>
        <begin position="419"/>
        <end position="441"/>
    </location>
</feature>
<evidence type="ECO:0000313" key="6">
    <source>
        <dbReference type="Proteomes" id="UP000639772"/>
    </source>
</evidence>
<dbReference type="GO" id="GO:0016020">
    <property type="term" value="C:membrane"/>
    <property type="evidence" value="ECO:0007669"/>
    <property type="project" value="TreeGrafter"/>
</dbReference>
<dbReference type="PANTHER" id="PTHR24177:SF470">
    <property type="entry name" value="ANKYRIN REPEAT PROTEIN"/>
    <property type="match status" value="1"/>
</dbReference>
<feature type="transmembrane region" description="Helical" evidence="3">
    <location>
        <begin position="718"/>
        <end position="742"/>
    </location>
</feature>
<dbReference type="PROSITE" id="PS50088">
    <property type="entry name" value="ANK_REPEAT"/>
    <property type="match status" value="1"/>
</dbReference>
<keyword evidence="1" id="KW-0040">ANK repeat</keyword>
<dbReference type="InterPro" id="IPR026961">
    <property type="entry name" value="PGG_dom"/>
</dbReference>
<organism evidence="5 6">
    <name type="scientific">Vanilla planifolia</name>
    <name type="common">Vanilla</name>
    <dbReference type="NCBI Taxonomy" id="51239"/>
    <lineage>
        <taxon>Eukaryota</taxon>
        <taxon>Viridiplantae</taxon>
        <taxon>Streptophyta</taxon>
        <taxon>Embryophyta</taxon>
        <taxon>Tracheophyta</taxon>
        <taxon>Spermatophyta</taxon>
        <taxon>Magnoliopsida</taxon>
        <taxon>Liliopsida</taxon>
        <taxon>Asparagales</taxon>
        <taxon>Orchidaceae</taxon>
        <taxon>Vanilloideae</taxon>
        <taxon>Vanilleae</taxon>
        <taxon>Vanilla</taxon>
    </lineage>
</organism>
<proteinExistence type="predicted"/>
<dbReference type="Proteomes" id="UP000639772">
    <property type="component" value="Chromosome 12"/>
</dbReference>
<feature type="region of interest" description="Disordered" evidence="2">
    <location>
        <begin position="471"/>
        <end position="526"/>
    </location>
</feature>
<feature type="compositionally biased region" description="Basic and acidic residues" evidence="2">
    <location>
        <begin position="472"/>
        <end position="491"/>
    </location>
</feature>
<feature type="domain" description="PGG" evidence="4">
    <location>
        <begin position="671"/>
        <end position="783"/>
    </location>
</feature>